<protein>
    <submittedName>
        <fullName evidence="1">Uncharacterized protein</fullName>
    </submittedName>
</protein>
<dbReference type="Proteomes" id="UP001596060">
    <property type="component" value="Unassembled WGS sequence"/>
</dbReference>
<name>A0ABW0P4C1_9HYPH</name>
<dbReference type="EMBL" id="JBHSLU010000047">
    <property type="protein sequence ID" value="MFC5506644.1"/>
    <property type="molecule type" value="Genomic_DNA"/>
</dbReference>
<comment type="caution">
    <text evidence="1">The sequence shown here is derived from an EMBL/GenBank/DDBJ whole genome shotgun (WGS) entry which is preliminary data.</text>
</comment>
<dbReference type="RefSeq" id="WP_067993553.1">
    <property type="nucleotide sequence ID" value="NZ_JBHSLU010000047.1"/>
</dbReference>
<proteinExistence type="predicted"/>
<evidence type="ECO:0000313" key="2">
    <source>
        <dbReference type="Proteomes" id="UP001596060"/>
    </source>
</evidence>
<accession>A0ABW0P4C1</accession>
<organism evidence="1 2">
    <name type="scientific">Bosea massiliensis</name>
    <dbReference type="NCBI Taxonomy" id="151419"/>
    <lineage>
        <taxon>Bacteria</taxon>
        <taxon>Pseudomonadati</taxon>
        <taxon>Pseudomonadota</taxon>
        <taxon>Alphaproteobacteria</taxon>
        <taxon>Hyphomicrobiales</taxon>
        <taxon>Boseaceae</taxon>
        <taxon>Bosea</taxon>
    </lineage>
</organism>
<keyword evidence="2" id="KW-1185">Reference proteome</keyword>
<reference evidence="2" key="1">
    <citation type="journal article" date="2019" name="Int. J. Syst. Evol. Microbiol.">
        <title>The Global Catalogue of Microorganisms (GCM) 10K type strain sequencing project: providing services to taxonomists for standard genome sequencing and annotation.</title>
        <authorList>
            <consortium name="The Broad Institute Genomics Platform"/>
            <consortium name="The Broad Institute Genome Sequencing Center for Infectious Disease"/>
            <person name="Wu L."/>
            <person name="Ma J."/>
        </authorList>
    </citation>
    <scope>NUCLEOTIDE SEQUENCE [LARGE SCALE GENOMIC DNA]</scope>
    <source>
        <strain evidence="2">CCUG 43117</strain>
    </source>
</reference>
<gene>
    <name evidence="1" type="ORF">ACFPN9_15410</name>
</gene>
<evidence type="ECO:0000313" key="1">
    <source>
        <dbReference type="EMBL" id="MFC5506644.1"/>
    </source>
</evidence>
<sequence>MLKTIKRAGPARLVVKSVAYVATTAFQGTVGGQAIFTQIADDAGRVVYTALGETTLGRASAAKLTQAKVKATLFAALLTQAKPMHWLERGHLTFGVDEPGMGLAAIGTINADDWILQAPYMVIKTATGHAIPGPIEVAYPMSLAHLSDREPRVSEINRDIFSACVRSGFYRELTGAEAIEHSDLMPA</sequence>